<organism evidence="9 10">
    <name type="scientific">Caligus rogercresseyi</name>
    <name type="common">Sea louse</name>
    <dbReference type="NCBI Taxonomy" id="217165"/>
    <lineage>
        <taxon>Eukaryota</taxon>
        <taxon>Metazoa</taxon>
        <taxon>Ecdysozoa</taxon>
        <taxon>Arthropoda</taxon>
        <taxon>Crustacea</taxon>
        <taxon>Multicrustacea</taxon>
        <taxon>Hexanauplia</taxon>
        <taxon>Copepoda</taxon>
        <taxon>Siphonostomatoida</taxon>
        <taxon>Caligidae</taxon>
        <taxon>Caligus</taxon>
    </lineage>
</organism>
<keyword evidence="10" id="KW-1185">Reference proteome</keyword>
<dbReference type="Proteomes" id="UP000595437">
    <property type="component" value="Chromosome 1"/>
</dbReference>
<evidence type="ECO:0008006" key="11">
    <source>
        <dbReference type="Google" id="ProtNLM"/>
    </source>
</evidence>
<evidence type="ECO:0000256" key="6">
    <source>
        <dbReference type="ARBA" id="ARBA00022989"/>
    </source>
</evidence>
<evidence type="ECO:0000256" key="5">
    <source>
        <dbReference type="ARBA" id="ARBA00022840"/>
    </source>
</evidence>
<evidence type="ECO:0000256" key="3">
    <source>
        <dbReference type="ARBA" id="ARBA00022692"/>
    </source>
</evidence>
<keyword evidence="6 8" id="KW-1133">Transmembrane helix</keyword>
<dbReference type="EMBL" id="CP045890">
    <property type="protein sequence ID" value="QQP55981.1"/>
    <property type="molecule type" value="Genomic_DNA"/>
</dbReference>
<feature type="non-terminal residue" evidence="9">
    <location>
        <position position="1"/>
    </location>
</feature>
<feature type="non-terminal residue" evidence="9">
    <location>
        <position position="212"/>
    </location>
</feature>
<dbReference type="GO" id="GO:0042626">
    <property type="term" value="F:ATPase-coupled transmembrane transporter activity"/>
    <property type="evidence" value="ECO:0007669"/>
    <property type="project" value="TreeGrafter"/>
</dbReference>
<evidence type="ECO:0000256" key="8">
    <source>
        <dbReference type="SAM" id="Phobius"/>
    </source>
</evidence>
<evidence type="ECO:0000256" key="1">
    <source>
        <dbReference type="ARBA" id="ARBA00004141"/>
    </source>
</evidence>
<evidence type="ECO:0000313" key="10">
    <source>
        <dbReference type="Proteomes" id="UP000595437"/>
    </source>
</evidence>
<keyword evidence="5" id="KW-0067">ATP-binding</keyword>
<comment type="subcellular location">
    <subcellularLocation>
        <location evidence="1">Membrane</location>
        <topology evidence="1">Multi-pass membrane protein</topology>
    </subcellularLocation>
</comment>
<evidence type="ECO:0000313" key="9">
    <source>
        <dbReference type="EMBL" id="QQP55981.1"/>
    </source>
</evidence>
<dbReference type="Gene3D" id="1.20.1560.10">
    <property type="entry name" value="ABC transporter type 1, transmembrane domain"/>
    <property type="match status" value="1"/>
</dbReference>
<feature type="transmembrane region" description="Helical" evidence="8">
    <location>
        <begin position="98"/>
        <end position="121"/>
    </location>
</feature>
<sequence length="212" mass="24292">LTSFLEIEEEETDSIFEVEISPPKKTGLDIEQFVRRRLSSVSSIASRSTIGTNFMEVLEEEETSADAKRRSQTKETKVEGSVSWRLYAKYFFSGGGKLLFFVIYSLNLISQALFIIVDWWMKQWTNAADARIKSGNLSNYYFSNYANASAYELLPGLELDTFNSLYYAVYVGLVLAFIVVSQISIRNFLILCLRNVPKSPFHEADVFRQKSY</sequence>
<name>A0A7T8KHG4_CALRO</name>
<dbReference type="InterPro" id="IPR050173">
    <property type="entry name" value="ABC_transporter_C-like"/>
</dbReference>
<gene>
    <name evidence="9" type="ORF">FKW44_000493</name>
</gene>
<keyword evidence="7 8" id="KW-0472">Membrane</keyword>
<evidence type="ECO:0000256" key="4">
    <source>
        <dbReference type="ARBA" id="ARBA00022741"/>
    </source>
</evidence>
<proteinExistence type="inferred from homology"/>
<keyword evidence="4" id="KW-0547">Nucleotide-binding</keyword>
<dbReference type="GO" id="GO:0005524">
    <property type="term" value="F:ATP binding"/>
    <property type="evidence" value="ECO:0007669"/>
    <property type="project" value="UniProtKB-KW"/>
</dbReference>
<evidence type="ECO:0000256" key="7">
    <source>
        <dbReference type="ARBA" id="ARBA00023136"/>
    </source>
</evidence>
<comment type="similarity">
    <text evidence="2">Belongs to the ABC transporter superfamily. ABCC family. Conjugate transporter (TC 3.A.1.208) subfamily.</text>
</comment>
<dbReference type="PANTHER" id="PTHR24223">
    <property type="entry name" value="ATP-BINDING CASSETTE SUB-FAMILY C"/>
    <property type="match status" value="1"/>
</dbReference>
<accession>A0A7T8KHG4</accession>
<keyword evidence="3 8" id="KW-0812">Transmembrane</keyword>
<dbReference type="PANTHER" id="PTHR24223:SF456">
    <property type="entry name" value="MULTIDRUG RESISTANCE-ASSOCIATED PROTEIN LETHAL(2)03659"/>
    <property type="match status" value="1"/>
</dbReference>
<feature type="transmembrane region" description="Helical" evidence="8">
    <location>
        <begin position="165"/>
        <end position="185"/>
    </location>
</feature>
<protein>
    <recommendedName>
        <fullName evidence="11">ABC transmembrane type-1 domain-containing protein</fullName>
    </recommendedName>
</protein>
<dbReference type="GO" id="GO:0016020">
    <property type="term" value="C:membrane"/>
    <property type="evidence" value="ECO:0007669"/>
    <property type="project" value="UniProtKB-SubCell"/>
</dbReference>
<dbReference type="AlphaFoldDB" id="A0A7T8KHG4"/>
<dbReference type="InterPro" id="IPR036640">
    <property type="entry name" value="ABC1_TM_sf"/>
</dbReference>
<evidence type="ECO:0000256" key="2">
    <source>
        <dbReference type="ARBA" id="ARBA00009726"/>
    </source>
</evidence>
<reference evidence="10" key="1">
    <citation type="submission" date="2021-01" db="EMBL/GenBank/DDBJ databases">
        <title>Caligus Genome Assembly.</title>
        <authorList>
            <person name="Gallardo-Escarate C."/>
        </authorList>
    </citation>
    <scope>NUCLEOTIDE SEQUENCE [LARGE SCALE GENOMIC DNA]</scope>
</reference>